<evidence type="ECO:0000256" key="1">
    <source>
        <dbReference type="SAM" id="MobiDB-lite"/>
    </source>
</evidence>
<evidence type="ECO:0000313" key="3">
    <source>
        <dbReference type="Proteomes" id="UP000299102"/>
    </source>
</evidence>
<feature type="compositionally biased region" description="Polar residues" evidence="1">
    <location>
        <begin position="87"/>
        <end position="103"/>
    </location>
</feature>
<feature type="region of interest" description="Disordered" evidence="1">
    <location>
        <begin position="78"/>
        <end position="103"/>
    </location>
</feature>
<gene>
    <name evidence="2" type="ORF">EVAR_31965_1</name>
</gene>
<dbReference type="Proteomes" id="UP000299102">
    <property type="component" value="Unassembled WGS sequence"/>
</dbReference>
<organism evidence="2 3">
    <name type="scientific">Eumeta variegata</name>
    <name type="common">Bagworm moth</name>
    <name type="synonym">Eumeta japonica</name>
    <dbReference type="NCBI Taxonomy" id="151549"/>
    <lineage>
        <taxon>Eukaryota</taxon>
        <taxon>Metazoa</taxon>
        <taxon>Ecdysozoa</taxon>
        <taxon>Arthropoda</taxon>
        <taxon>Hexapoda</taxon>
        <taxon>Insecta</taxon>
        <taxon>Pterygota</taxon>
        <taxon>Neoptera</taxon>
        <taxon>Endopterygota</taxon>
        <taxon>Lepidoptera</taxon>
        <taxon>Glossata</taxon>
        <taxon>Ditrysia</taxon>
        <taxon>Tineoidea</taxon>
        <taxon>Psychidae</taxon>
        <taxon>Oiketicinae</taxon>
        <taxon>Eumeta</taxon>
    </lineage>
</organism>
<dbReference type="AlphaFoldDB" id="A0A4C1VRC6"/>
<name>A0A4C1VRC6_EUMVA</name>
<proteinExistence type="predicted"/>
<accession>A0A4C1VRC6</accession>
<protein>
    <submittedName>
        <fullName evidence="2">Uncharacterized protein</fullName>
    </submittedName>
</protein>
<keyword evidence="3" id="KW-1185">Reference proteome</keyword>
<dbReference type="EMBL" id="BGZK01000403">
    <property type="protein sequence ID" value="GBP41648.1"/>
    <property type="molecule type" value="Genomic_DNA"/>
</dbReference>
<evidence type="ECO:0000313" key="2">
    <source>
        <dbReference type="EMBL" id="GBP41648.1"/>
    </source>
</evidence>
<sequence>MLKYDLAARRYDDRLRDHTPTRGVCGACCCNNNTHARLGDLFNVIQLTSLTRLRHADDVVAKVGVLYEIRMTLKQLKTGNGRRRNHGLTSESGRRTGTYSHPKSYSGDRFLKFSRKLFDSIIIEDTKP</sequence>
<comment type="caution">
    <text evidence="2">The sequence shown here is derived from an EMBL/GenBank/DDBJ whole genome shotgun (WGS) entry which is preliminary data.</text>
</comment>
<reference evidence="2 3" key="1">
    <citation type="journal article" date="2019" name="Commun. Biol.">
        <title>The bagworm genome reveals a unique fibroin gene that provides high tensile strength.</title>
        <authorList>
            <person name="Kono N."/>
            <person name="Nakamura H."/>
            <person name="Ohtoshi R."/>
            <person name="Tomita M."/>
            <person name="Numata K."/>
            <person name="Arakawa K."/>
        </authorList>
    </citation>
    <scope>NUCLEOTIDE SEQUENCE [LARGE SCALE GENOMIC DNA]</scope>
</reference>